<dbReference type="RefSeq" id="WP_227709597.1">
    <property type="nucleotide sequence ID" value="NZ_JAJEQW010000002.1"/>
</dbReference>
<dbReference type="AlphaFoldDB" id="A0AAW4WD02"/>
<gene>
    <name evidence="3" type="ORF">LKD47_02645</name>
</gene>
<keyword evidence="1" id="KW-0472">Membrane</keyword>
<accession>A0AAW4WD02</accession>
<protein>
    <submittedName>
        <fullName evidence="3">DUF4179 domain-containing protein</fullName>
    </submittedName>
</protein>
<name>A0AAW4WD02_9FIRM</name>
<dbReference type="EMBL" id="JAJEQW010000002">
    <property type="protein sequence ID" value="MCC2241204.1"/>
    <property type="molecule type" value="Genomic_DNA"/>
</dbReference>
<comment type="caution">
    <text evidence="3">The sequence shown here is derived from an EMBL/GenBank/DDBJ whole genome shotgun (WGS) entry which is preliminary data.</text>
</comment>
<dbReference type="Pfam" id="PF13786">
    <property type="entry name" value="DUF4179"/>
    <property type="match status" value="1"/>
</dbReference>
<feature type="domain" description="DUF4179" evidence="2">
    <location>
        <begin position="51"/>
        <end position="155"/>
    </location>
</feature>
<evidence type="ECO:0000256" key="1">
    <source>
        <dbReference type="SAM" id="Phobius"/>
    </source>
</evidence>
<dbReference type="InterPro" id="IPR025436">
    <property type="entry name" value="DUF4179"/>
</dbReference>
<evidence type="ECO:0000313" key="4">
    <source>
        <dbReference type="Proteomes" id="UP001198893"/>
    </source>
</evidence>
<keyword evidence="1" id="KW-1133">Transmembrane helix</keyword>
<reference evidence="3" key="1">
    <citation type="submission" date="2021-10" db="EMBL/GenBank/DDBJ databases">
        <title>Anaerobic single-cell dispensing facilitates the cultivation of human gut bacteria.</title>
        <authorList>
            <person name="Afrizal A."/>
        </authorList>
    </citation>
    <scope>NUCLEOTIDE SEQUENCE</scope>
    <source>
        <strain evidence="3">CLA-AA-H204</strain>
    </source>
</reference>
<feature type="transmembrane region" description="Helical" evidence="1">
    <location>
        <begin position="59"/>
        <end position="77"/>
    </location>
</feature>
<evidence type="ECO:0000313" key="3">
    <source>
        <dbReference type="EMBL" id="MCC2241204.1"/>
    </source>
</evidence>
<evidence type="ECO:0000259" key="2">
    <source>
        <dbReference type="Pfam" id="PF13786"/>
    </source>
</evidence>
<dbReference type="Proteomes" id="UP001198893">
    <property type="component" value="Unassembled WGS sequence"/>
</dbReference>
<dbReference type="Gene3D" id="2.60.40.1630">
    <property type="entry name" value="bacillus anthracis domain"/>
    <property type="match status" value="1"/>
</dbReference>
<organism evidence="3 4">
    <name type="scientific">Roseburia amylophila</name>
    <dbReference type="NCBI Taxonomy" id="2981794"/>
    <lineage>
        <taxon>Bacteria</taxon>
        <taxon>Bacillati</taxon>
        <taxon>Bacillota</taxon>
        <taxon>Clostridia</taxon>
        <taxon>Lachnospirales</taxon>
        <taxon>Lachnospiraceae</taxon>
        <taxon>Roseburia</taxon>
    </lineage>
</organism>
<keyword evidence="1" id="KW-0812">Transmembrane</keyword>
<sequence length="384" mass="42723">MKDDKIYEMLNDAEIDLKEYEVEELSSEEKERYKTRIRMEVKRMNMETRNKKNKNIRKIAAGMAAACAVAVGVAGFSNSALADSIYSNTIGKLIGATQGDKDEKELSDIYSTIGKESTELVSDDQCVLETDRSGVKISVSDVYCDGYLLYYTTTLNTDNAELNESDWIMGPQRDKVMENVSINETLIQSAIGQPFEKAEDGSYVKMEQIDLSTLTDENDNPIDISDLKDFTVTWSIDTLEGYLSDAWDENGEYQTTTKVSGDWQLSFPVHVDTSKNETIAVNKEDNGVAVNQVIKTGAVLIVDMQLPDITGAPYNDPYNDPDIFITDEAGNAMWWLGGRFTPNEDGSQSERIMLLYNGESTIHISVTNKNGAGESIAELDVDLK</sequence>
<proteinExistence type="predicted"/>